<dbReference type="InterPro" id="IPR050833">
    <property type="entry name" value="Poly_Biosynth_Transport"/>
</dbReference>
<keyword evidence="4 6" id="KW-1133">Transmembrane helix</keyword>
<feature type="transmembrane region" description="Helical" evidence="6">
    <location>
        <begin position="314"/>
        <end position="335"/>
    </location>
</feature>
<comment type="subcellular location">
    <subcellularLocation>
        <location evidence="1">Cell membrane</location>
        <topology evidence="1">Multi-pass membrane protein</topology>
    </subcellularLocation>
</comment>
<dbReference type="PANTHER" id="PTHR30250:SF11">
    <property type="entry name" value="O-ANTIGEN TRANSPORTER-RELATED"/>
    <property type="match status" value="1"/>
</dbReference>
<feature type="transmembrane region" description="Helical" evidence="6">
    <location>
        <begin position="184"/>
        <end position="207"/>
    </location>
</feature>
<keyword evidence="2" id="KW-1003">Cell membrane</keyword>
<feature type="transmembrane region" description="Helical" evidence="6">
    <location>
        <begin position="52"/>
        <end position="72"/>
    </location>
</feature>
<evidence type="ECO:0000256" key="4">
    <source>
        <dbReference type="ARBA" id="ARBA00022989"/>
    </source>
</evidence>
<protein>
    <recommendedName>
        <fullName evidence="9">Polysaccharide biosynthesis protein C-terminal domain-containing protein</fullName>
    </recommendedName>
</protein>
<name>A0A1G2KT84_9BACT</name>
<gene>
    <name evidence="7" type="ORF">A3C16_05910</name>
</gene>
<dbReference type="EMBL" id="MHQL01000053">
    <property type="protein sequence ID" value="OHA01822.1"/>
    <property type="molecule type" value="Genomic_DNA"/>
</dbReference>
<organism evidence="7 8">
    <name type="scientific">Candidatus Sungbacteria bacterium RIFCSPHIGHO2_02_FULL_51_29</name>
    <dbReference type="NCBI Taxonomy" id="1802273"/>
    <lineage>
        <taxon>Bacteria</taxon>
        <taxon>Candidatus Sungiibacteriota</taxon>
    </lineage>
</organism>
<keyword evidence="5 6" id="KW-0472">Membrane</keyword>
<evidence type="ECO:0000256" key="1">
    <source>
        <dbReference type="ARBA" id="ARBA00004651"/>
    </source>
</evidence>
<keyword evidence="3 6" id="KW-0812">Transmembrane</keyword>
<comment type="caution">
    <text evidence="7">The sequence shown here is derived from an EMBL/GenBank/DDBJ whole genome shotgun (WGS) entry which is preliminary data.</text>
</comment>
<evidence type="ECO:0000256" key="2">
    <source>
        <dbReference type="ARBA" id="ARBA00022475"/>
    </source>
</evidence>
<dbReference type="PANTHER" id="PTHR30250">
    <property type="entry name" value="PST FAMILY PREDICTED COLANIC ACID TRANSPORTER"/>
    <property type="match status" value="1"/>
</dbReference>
<reference evidence="7 8" key="1">
    <citation type="journal article" date="2016" name="Nat. Commun.">
        <title>Thousands of microbial genomes shed light on interconnected biogeochemical processes in an aquifer system.</title>
        <authorList>
            <person name="Anantharaman K."/>
            <person name="Brown C.T."/>
            <person name="Hug L.A."/>
            <person name="Sharon I."/>
            <person name="Castelle C.J."/>
            <person name="Probst A.J."/>
            <person name="Thomas B.C."/>
            <person name="Singh A."/>
            <person name="Wilkins M.J."/>
            <person name="Karaoz U."/>
            <person name="Brodie E.L."/>
            <person name="Williams K.H."/>
            <person name="Hubbard S.S."/>
            <person name="Banfield J.F."/>
        </authorList>
    </citation>
    <scope>NUCLEOTIDE SEQUENCE [LARGE SCALE GENOMIC DNA]</scope>
</reference>
<feature type="transmembrane region" description="Helical" evidence="6">
    <location>
        <begin position="93"/>
        <end position="119"/>
    </location>
</feature>
<feature type="transmembrane region" description="Helical" evidence="6">
    <location>
        <begin position="341"/>
        <end position="361"/>
    </location>
</feature>
<dbReference type="GO" id="GO:0005886">
    <property type="term" value="C:plasma membrane"/>
    <property type="evidence" value="ECO:0007669"/>
    <property type="project" value="UniProtKB-SubCell"/>
</dbReference>
<dbReference type="Proteomes" id="UP000177811">
    <property type="component" value="Unassembled WGS sequence"/>
</dbReference>
<proteinExistence type="predicted"/>
<evidence type="ECO:0000256" key="6">
    <source>
        <dbReference type="SAM" id="Phobius"/>
    </source>
</evidence>
<feature type="transmembrane region" description="Helical" evidence="6">
    <location>
        <begin position="382"/>
        <end position="400"/>
    </location>
</feature>
<sequence>MTLIRDDFKKEEIVRTGLLYTASGLVSAGISMVGSLYIIYHLTIYEYGVFRLVLSLIGLFQVFLFSGFNDVIKNDIALAVKAKDRAHAGQLYFEFFTAKFFLAFTVWAAFFIFVTYFLSGQYYDGLIRVLQVSSLFIFFRFLNDQLMILYGALGALSTVSRINPLFDAINVATLITILTVREPIIWYVILANVISQGVNISISIFVLRSDLLTLWREYALGWPHAILAIIRAYGKWSIFTNILSEALTNGRNYIIKFLISTEAVALFNVASSMYLYLALLFPVQKVLANFLPYKLSSGNVQKEYFALGVKYSTYIYLVMVAGGAVGGSLLVHLFLPKYTPSLPVFYVMLLSMLVLGVQYFCNTYLHVFRQQRAIFFRMLAKVISAVVLLFSLTPFFGLYALGIEHVATNIAMTVLMYWMLIRMYPDLTLTLRDFALHRSDIALFLSVIKKAVGWRTT</sequence>
<evidence type="ECO:0000313" key="8">
    <source>
        <dbReference type="Proteomes" id="UP000177811"/>
    </source>
</evidence>
<evidence type="ECO:0000313" key="7">
    <source>
        <dbReference type="EMBL" id="OHA01822.1"/>
    </source>
</evidence>
<evidence type="ECO:0000256" key="3">
    <source>
        <dbReference type="ARBA" id="ARBA00022692"/>
    </source>
</evidence>
<dbReference type="AlphaFoldDB" id="A0A1G2KT84"/>
<evidence type="ECO:0008006" key="9">
    <source>
        <dbReference type="Google" id="ProtNLM"/>
    </source>
</evidence>
<evidence type="ECO:0000256" key="5">
    <source>
        <dbReference type="ARBA" id="ARBA00023136"/>
    </source>
</evidence>
<feature type="transmembrane region" description="Helical" evidence="6">
    <location>
        <begin position="149"/>
        <end position="178"/>
    </location>
</feature>
<accession>A0A1G2KT84</accession>
<feature type="transmembrane region" description="Helical" evidence="6">
    <location>
        <begin position="406"/>
        <end position="424"/>
    </location>
</feature>
<feature type="transmembrane region" description="Helical" evidence="6">
    <location>
        <begin position="18"/>
        <end position="40"/>
    </location>
</feature>